<keyword evidence="1 2" id="KW-0539">Nucleus</keyword>
<organism evidence="5 6">
    <name type="scientific">Coemansia aciculifera</name>
    <dbReference type="NCBI Taxonomy" id="417176"/>
    <lineage>
        <taxon>Eukaryota</taxon>
        <taxon>Fungi</taxon>
        <taxon>Fungi incertae sedis</taxon>
        <taxon>Zoopagomycota</taxon>
        <taxon>Kickxellomycotina</taxon>
        <taxon>Kickxellomycetes</taxon>
        <taxon>Kickxellales</taxon>
        <taxon>Kickxellaceae</taxon>
        <taxon>Coemansia</taxon>
    </lineage>
</organism>
<dbReference type="InterPro" id="IPR055129">
    <property type="entry name" value="YEATS_dom"/>
</dbReference>
<dbReference type="AlphaFoldDB" id="A0A9W8M7U1"/>
<feature type="region of interest" description="Disordered" evidence="3">
    <location>
        <begin position="191"/>
        <end position="265"/>
    </location>
</feature>
<comment type="caution">
    <text evidence="5">The sequence shown here is derived from an EMBL/GenBank/DDBJ whole genome shotgun (WGS) entry which is preliminary data.</text>
</comment>
<evidence type="ECO:0000256" key="2">
    <source>
        <dbReference type="PROSITE-ProRule" id="PRU00376"/>
    </source>
</evidence>
<sequence>MSLGNVERASKRRRLRELDEQAQARVECIVREQLDLEVYLKQKEISTIAERLRHSEVLLNVLKSAIQSQQHTHPSLDDVADGLMSHMRRLAVTSSHRQGSPYQLHADAAAPARKRGRPRRSAAMPARYTDEHPRTLYAQRADGSTVRMLCPYCGRDDFVSLQGFMNHARLDHDAHFASHDEAISICGVDADVSGDRDDEQPDSDQSAVQRKTTTATPQAPRYDSLMNRLTDNQRTSVTDALDYINKPKDVEQASSDAESDSDAGSVAAYSKHRAITGGNAAENMAPTLRAQDSRFHVVRRAIFGNTSQYIDSARRPAGHENSTHRWTAFIRNAANERPVDEYIRKVRVFLHPSYRPDDIVDLVPPKFELSRWGWGEFPVRLQVFFCDKRNKPVEMVYMLKLDDACTGACVPGAEVPIDFELDRRGLSLGESLAGQLDSEMTDSLISPPPANAVLCELLKALCRTYPLVLSDALPANCQAPKVPEAILELVPAAVTARWTWGVAMTADIWRNSWPIGKRLSAEASRNRCLLSVIHAVLDRQDGDIADGNVGAGDSDTNATTCSLRSRLANMATALCSACAVEAEVTESLTALILSSTSETCVEAIELLQLWRNEYRTDRTIHADQHRGLQERSFAWSLRRWLRHNGFVPEPVLSDREMAVCVPSTACVAGLQLTVADDSSCPEPVLAKHEFFCSACGMLCVLRQKTDIEATCGEGSTAAANNGPSSVPPEIMYCCSECKAVGTSHLTTVSRVNNVLAKLPHGWDLADDENDADALLMVDDDEASYAIATPAKTSKFEDIARSLSRYHLQQQKREKHASNSAIAPDSAPADTEATGQENGDVGDGSGGENNGEAETTDELVIDWVWSAIRPLELTCAPAFRFSAGSDINDAGESTELAGTSGALVQLADSTGEMNKEALDQRLVVGRLLADVTRMFLRDLVAAADQTMRKNQAARISDSEPSGSLVDAETKRRLLMLTPLHVLAAVKQDSEVFDVCSNAFLADGL</sequence>
<evidence type="ECO:0000313" key="6">
    <source>
        <dbReference type="Proteomes" id="UP001140074"/>
    </source>
</evidence>
<dbReference type="Gene3D" id="2.60.40.1970">
    <property type="entry name" value="YEATS domain"/>
    <property type="match status" value="1"/>
</dbReference>
<dbReference type="PANTHER" id="PTHR23195">
    <property type="entry name" value="YEATS DOMAIN"/>
    <property type="match status" value="1"/>
</dbReference>
<evidence type="ECO:0000256" key="3">
    <source>
        <dbReference type="SAM" id="MobiDB-lite"/>
    </source>
</evidence>
<dbReference type="GO" id="GO:0000785">
    <property type="term" value="C:chromatin"/>
    <property type="evidence" value="ECO:0007669"/>
    <property type="project" value="UniProtKB-ARBA"/>
</dbReference>
<protein>
    <recommendedName>
        <fullName evidence="4">YEATS domain-containing protein</fullName>
    </recommendedName>
</protein>
<dbReference type="Proteomes" id="UP001140074">
    <property type="component" value="Unassembled WGS sequence"/>
</dbReference>
<evidence type="ECO:0000256" key="1">
    <source>
        <dbReference type="ARBA" id="ARBA00023242"/>
    </source>
</evidence>
<dbReference type="InterPro" id="IPR038704">
    <property type="entry name" value="YEAST_sf"/>
</dbReference>
<dbReference type="GO" id="GO:0006355">
    <property type="term" value="P:regulation of DNA-templated transcription"/>
    <property type="evidence" value="ECO:0007669"/>
    <property type="project" value="InterPro"/>
</dbReference>
<feature type="compositionally biased region" description="Polar residues" evidence="3">
    <location>
        <begin position="203"/>
        <end position="217"/>
    </location>
</feature>
<accession>A0A9W8M7U1</accession>
<comment type="subcellular location">
    <subcellularLocation>
        <location evidence="2">Nucleus</location>
    </subcellularLocation>
</comment>
<feature type="region of interest" description="Disordered" evidence="3">
    <location>
        <begin position="106"/>
        <end position="127"/>
    </location>
</feature>
<proteinExistence type="predicted"/>
<feature type="domain" description="YEATS" evidence="4">
    <location>
        <begin position="291"/>
        <end position="460"/>
    </location>
</feature>
<dbReference type="InterPro" id="IPR058706">
    <property type="entry name" value="zf-C2H2_AHC1-like"/>
</dbReference>
<feature type="compositionally biased region" description="Low complexity" evidence="3">
    <location>
        <begin position="252"/>
        <end position="265"/>
    </location>
</feature>
<evidence type="ECO:0000259" key="4">
    <source>
        <dbReference type="PROSITE" id="PS51037"/>
    </source>
</evidence>
<dbReference type="CDD" id="cd16907">
    <property type="entry name" value="YEATS_YEATS2_like"/>
    <property type="match status" value="1"/>
</dbReference>
<feature type="region of interest" description="Disordered" evidence="3">
    <location>
        <begin position="806"/>
        <end position="853"/>
    </location>
</feature>
<dbReference type="GO" id="GO:0005634">
    <property type="term" value="C:nucleus"/>
    <property type="evidence" value="ECO:0007669"/>
    <property type="project" value="UniProtKB-SubCell"/>
</dbReference>
<feature type="compositionally biased region" description="Polar residues" evidence="3">
    <location>
        <begin position="227"/>
        <end position="238"/>
    </location>
</feature>
<reference evidence="5" key="1">
    <citation type="submission" date="2022-07" db="EMBL/GenBank/DDBJ databases">
        <title>Phylogenomic reconstructions and comparative analyses of Kickxellomycotina fungi.</title>
        <authorList>
            <person name="Reynolds N.K."/>
            <person name="Stajich J.E."/>
            <person name="Barry K."/>
            <person name="Grigoriev I.V."/>
            <person name="Crous P."/>
            <person name="Smith M.E."/>
        </authorList>
    </citation>
    <scope>NUCLEOTIDE SEQUENCE</scope>
    <source>
        <strain evidence="5">RSA 476</strain>
    </source>
</reference>
<name>A0A9W8M7U1_9FUNG</name>
<dbReference type="Pfam" id="PF25909">
    <property type="entry name" value="zf-C2H2_AHC1"/>
    <property type="match status" value="1"/>
</dbReference>
<dbReference type="PROSITE" id="PS51037">
    <property type="entry name" value="YEATS"/>
    <property type="match status" value="1"/>
</dbReference>
<dbReference type="Pfam" id="PF03366">
    <property type="entry name" value="YEATS"/>
    <property type="match status" value="1"/>
</dbReference>
<dbReference type="EMBL" id="JANBUY010000045">
    <property type="protein sequence ID" value="KAJ2866072.1"/>
    <property type="molecule type" value="Genomic_DNA"/>
</dbReference>
<evidence type="ECO:0000313" key="5">
    <source>
        <dbReference type="EMBL" id="KAJ2866072.1"/>
    </source>
</evidence>
<dbReference type="InterPro" id="IPR005033">
    <property type="entry name" value="YEATS"/>
</dbReference>
<keyword evidence="6" id="KW-1185">Reference proteome</keyword>
<gene>
    <name evidence="5" type="ORF">GGH94_001777</name>
</gene>